<organism evidence="2">
    <name type="scientific">marine sediment metagenome</name>
    <dbReference type="NCBI Taxonomy" id="412755"/>
    <lineage>
        <taxon>unclassified sequences</taxon>
        <taxon>metagenomes</taxon>
        <taxon>ecological metagenomes</taxon>
    </lineage>
</organism>
<accession>X0UBZ7</accession>
<dbReference type="SUPFAM" id="SSF48498">
    <property type="entry name" value="Tetracyclin repressor-like, C-terminal domain"/>
    <property type="match status" value="1"/>
</dbReference>
<dbReference type="Gene3D" id="1.10.357.10">
    <property type="entry name" value="Tetracycline Repressor, domain 2"/>
    <property type="match status" value="1"/>
</dbReference>
<dbReference type="InterPro" id="IPR039538">
    <property type="entry name" value="BetI_C"/>
</dbReference>
<dbReference type="AlphaFoldDB" id="X0UBZ7"/>
<comment type="caution">
    <text evidence="2">The sequence shown here is derived from an EMBL/GenBank/DDBJ whole genome shotgun (WGS) entry which is preliminary data.</text>
</comment>
<proteinExistence type="predicted"/>
<feature type="domain" description="BetI-type transcriptional repressor C-terminal" evidence="1">
    <location>
        <begin position="20"/>
        <end position="126"/>
    </location>
</feature>
<dbReference type="InterPro" id="IPR036271">
    <property type="entry name" value="Tet_transcr_reg_TetR-rel_C_sf"/>
</dbReference>
<feature type="non-terminal residue" evidence="2">
    <location>
        <position position="1"/>
    </location>
</feature>
<evidence type="ECO:0000259" key="1">
    <source>
        <dbReference type="Pfam" id="PF13977"/>
    </source>
</evidence>
<name>X0UBZ7_9ZZZZ</name>
<gene>
    <name evidence="2" type="ORF">S01H1_30577</name>
</gene>
<dbReference type="Pfam" id="PF13977">
    <property type="entry name" value="TetR_C_6"/>
    <property type="match status" value="1"/>
</dbReference>
<protein>
    <recommendedName>
        <fullName evidence="1">BetI-type transcriptional repressor C-terminal domain-containing protein</fullName>
    </recommendedName>
</protein>
<sequence length="149" mass="16296">AFGDIGEDTIGSLAECETATEKLLMLADSMVGLADEAEGLFMLFLGYWASSDREQGSAQIWVDVLRRYKDVVVEVVEEGVRRGEFKPVNAEGLVWALLAAYDGLAAYAVIMPDLDLKRINRTFVETLLGGLLLREASAQVRVRVLGQNG</sequence>
<evidence type="ECO:0000313" key="2">
    <source>
        <dbReference type="EMBL" id="GAF85970.1"/>
    </source>
</evidence>
<reference evidence="2" key="1">
    <citation type="journal article" date="2014" name="Front. Microbiol.">
        <title>High frequency of phylogenetically diverse reductive dehalogenase-homologous genes in deep subseafloor sedimentary metagenomes.</title>
        <authorList>
            <person name="Kawai M."/>
            <person name="Futagami T."/>
            <person name="Toyoda A."/>
            <person name="Takaki Y."/>
            <person name="Nishi S."/>
            <person name="Hori S."/>
            <person name="Arai W."/>
            <person name="Tsubouchi T."/>
            <person name="Morono Y."/>
            <person name="Uchiyama I."/>
            <person name="Ito T."/>
            <person name="Fujiyama A."/>
            <person name="Inagaki F."/>
            <person name="Takami H."/>
        </authorList>
    </citation>
    <scope>NUCLEOTIDE SEQUENCE</scope>
    <source>
        <strain evidence="2">Expedition CK06-06</strain>
    </source>
</reference>
<dbReference type="EMBL" id="BARS01018826">
    <property type="protein sequence ID" value="GAF85970.1"/>
    <property type="molecule type" value="Genomic_DNA"/>
</dbReference>